<dbReference type="Gene3D" id="3.75.10.10">
    <property type="entry name" value="L-arginine/glycine Amidinotransferase, Chain A"/>
    <property type="match status" value="1"/>
</dbReference>
<evidence type="ECO:0000256" key="2">
    <source>
        <dbReference type="ARBA" id="ARBA00012171"/>
    </source>
</evidence>
<evidence type="ECO:0000256" key="1">
    <source>
        <dbReference type="ARBA" id="ARBA00005213"/>
    </source>
</evidence>
<dbReference type="EMBL" id="JRAK01000112">
    <property type="protein sequence ID" value="KGN86315.1"/>
    <property type="molecule type" value="Genomic_DNA"/>
</dbReference>
<dbReference type="SUPFAM" id="SSF55909">
    <property type="entry name" value="Pentein"/>
    <property type="match status" value="1"/>
</dbReference>
<proteinExistence type="predicted"/>
<dbReference type="Proteomes" id="UP000030146">
    <property type="component" value="Unassembled WGS sequence"/>
</dbReference>
<comment type="catalytic activity">
    <reaction evidence="3">
        <text>L-arginine + H2O = L-citrulline + NH4(+)</text>
        <dbReference type="Rhea" id="RHEA:19597"/>
        <dbReference type="ChEBI" id="CHEBI:15377"/>
        <dbReference type="ChEBI" id="CHEBI:28938"/>
        <dbReference type="ChEBI" id="CHEBI:32682"/>
        <dbReference type="ChEBI" id="CHEBI:57743"/>
        <dbReference type="EC" id="3.5.3.6"/>
    </reaction>
</comment>
<dbReference type="EC" id="3.5.3.6" evidence="2"/>
<sequence length="308" mass="34825">MMKILPHVTNETAPLRTVVLGLPDSTGGAPALADTYDAKSYESVLRGTYPSDENIKIEMDAVLDVLVCHGIEVLRPEPIENYNQIFARDVAFAIDDKLFVSNLIADRARESEAFSPIWDCVGESHLVHLSEDIHAEGGDILLYDDILFIGTYLQKDYPSFKTARTNARAVDFFREFFPHKTIIPIELIKHDTDPMRSVLHLDCAFQPVSRGRAIVYRQGFLHPESFGLITEIFGGRDNLFEITPEEAYMMNTNIFSISPDTVISERNFVRLNNHLREAWGMTVEEVPYAEISKQGGLLRCSTMPLVRE</sequence>
<evidence type="ECO:0000313" key="4">
    <source>
        <dbReference type="EMBL" id="KGN86315.1"/>
    </source>
</evidence>
<dbReference type="GO" id="GO:0016990">
    <property type="term" value="F:arginine deiminase activity"/>
    <property type="evidence" value="ECO:0007669"/>
    <property type="project" value="UniProtKB-EC"/>
</dbReference>
<dbReference type="AlphaFoldDB" id="A0A0A2F8D9"/>
<evidence type="ECO:0000313" key="5">
    <source>
        <dbReference type="Proteomes" id="UP000030146"/>
    </source>
</evidence>
<name>A0A0A2F8D9_9PORP</name>
<reference evidence="4 5" key="1">
    <citation type="submission" date="2014-08" db="EMBL/GenBank/DDBJ databases">
        <title>Porphyromonas gulae strain:COT-052_OH3439 Genome sequencing.</title>
        <authorList>
            <person name="Wallis C."/>
            <person name="Deusch O."/>
            <person name="O'Flynn C."/>
            <person name="Davis I."/>
            <person name="Jospin G."/>
            <person name="Darling A.E."/>
            <person name="Coil D.A."/>
            <person name="Alexiev A."/>
            <person name="Horsfall A."/>
            <person name="Kirkwood N."/>
            <person name="Harris S."/>
            <person name="Eisen J.A."/>
        </authorList>
    </citation>
    <scope>NUCLEOTIDE SEQUENCE [LARGE SCALE GENOMIC DNA]</scope>
    <source>
        <strain evidence="5">COT-052 OH3439</strain>
    </source>
</reference>
<dbReference type="Pfam" id="PF02274">
    <property type="entry name" value="ADI"/>
    <property type="match status" value="1"/>
</dbReference>
<comment type="caution">
    <text evidence="4">The sequence shown here is derived from an EMBL/GenBank/DDBJ whole genome shotgun (WGS) entry which is preliminary data.</text>
</comment>
<dbReference type="RefSeq" id="WP_039425558.1">
    <property type="nucleotide sequence ID" value="NZ_JRAK01000112.1"/>
</dbReference>
<evidence type="ECO:0000256" key="3">
    <source>
        <dbReference type="ARBA" id="ARBA00049429"/>
    </source>
</evidence>
<gene>
    <name evidence="4" type="ORF">HR15_08075</name>
</gene>
<comment type="pathway">
    <text evidence="1">Amino-acid degradation; L-arginine degradation via ADI pathway; carbamoyl phosphate from L-arginine: step 1/2.</text>
</comment>
<keyword evidence="5" id="KW-1185">Reference proteome</keyword>
<protein>
    <recommendedName>
        <fullName evidence="2">arginine deiminase</fullName>
        <ecNumber evidence="2">3.5.3.6</ecNumber>
    </recommendedName>
</protein>
<organism evidence="4 5">
    <name type="scientific">Porphyromonas gulae</name>
    <dbReference type="NCBI Taxonomy" id="111105"/>
    <lineage>
        <taxon>Bacteria</taxon>
        <taxon>Pseudomonadati</taxon>
        <taxon>Bacteroidota</taxon>
        <taxon>Bacteroidia</taxon>
        <taxon>Bacteroidales</taxon>
        <taxon>Porphyromonadaceae</taxon>
        <taxon>Porphyromonas</taxon>
    </lineage>
</organism>
<dbReference type="GO" id="GO:0019546">
    <property type="term" value="P:L-arginine deiminase pathway"/>
    <property type="evidence" value="ECO:0007669"/>
    <property type="project" value="TreeGrafter"/>
</dbReference>
<dbReference type="PANTHER" id="PTHR47271">
    <property type="entry name" value="ARGININE DEIMINASE"/>
    <property type="match status" value="1"/>
</dbReference>
<dbReference type="PANTHER" id="PTHR47271:SF2">
    <property type="entry name" value="ARGININE DEIMINASE"/>
    <property type="match status" value="1"/>
</dbReference>
<accession>A0A0A2F8D9</accession>